<evidence type="ECO:0000259" key="4">
    <source>
        <dbReference type="Pfam" id="PF00085"/>
    </source>
</evidence>
<dbReference type="InterPro" id="IPR004480">
    <property type="entry name" value="Monothiol_GRX-rel"/>
</dbReference>
<dbReference type="CDD" id="cd03028">
    <property type="entry name" value="GRX_PICOT_like"/>
    <property type="match status" value="2"/>
</dbReference>
<evidence type="ECO:0000256" key="2">
    <source>
        <dbReference type="ARBA" id="ARBA00023004"/>
    </source>
</evidence>
<dbReference type="FunFam" id="3.40.30.10:FF:000012">
    <property type="entry name" value="Monothiol glutaredoxin"/>
    <property type="match status" value="1"/>
</dbReference>
<organism evidence="6 7">
    <name type="scientific">Chrysophaeum taylorii</name>
    <dbReference type="NCBI Taxonomy" id="2483200"/>
    <lineage>
        <taxon>Eukaryota</taxon>
        <taxon>Sar</taxon>
        <taxon>Stramenopiles</taxon>
        <taxon>Ochrophyta</taxon>
        <taxon>Pelagophyceae</taxon>
        <taxon>Pelagomonadales</taxon>
        <taxon>Pelagomonadaceae</taxon>
        <taxon>Chrysophaeum</taxon>
    </lineage>
</organism>
<dbReference type="InterPro" id="IPR033658">
    <property type="entry name" value="GRX_PICOT-like"/>
</dbReference>
<dbReference type="PROSITE" id="PS51354">
    <property type="entry name" value="GLUTAREDOXIN_2"/>
    <property type="match status" value="2"/>
</dbReference>
<dbReference type="GO" id="GO:0051536">
    <property type="term" value="F:iron-sulfur cluster binding"/>
    <property type="evidence" value="ECO:0007669"/>
    <property type="project" value="UniProtKB-KW"/>
</dbReference>
<dbReference type="Proteomes" id="UP001230188">
    <property type="component" value="Unassembled WGS sequence"/>
</dbReference>
<dbReference type="Pfam" id="PF00085">
    <property type="entry name" value="Thioredoxin"/>
    <property type="match status" value="1"/>
</dbReference>
<protein>
    <recommendedName>
        <fullName evidence="8">Glutaredoxin</fullName>
    </recommendedName>
</protein>
<feature type="domain" description="Thioredoxin" evidence="4">
    <location>
        <begin position="20"/>
        <end position="91"/>
    </location>
</feature>
<keyword evidence="3" id="KW-0411">Iron-sulfur</keyword>
<dbReference type="InterPro" id="IPR013766">
    <property type="entry name" value="Thioredoxin_domain"/>
</dbReference>
<accession>A0AAD7XNY8</accession>
<dbReference type="AlphaFoldDB" id="A0AAD7XNY8"/>
<dbReference type="GO" id="GO:0006879">
    <property type="term" value="P:intracellular iron ion homeostasis"/>
    <property type="evidence" value="ECO:0007669"/>
    <property type="project" value="TreeGrafter"/>
</dbReference>
<evidence type="ECO:0000256" key="3">
    <source>
        <dbReference type="ARBA" id="ARBA00023014"/>
    </source>
</evidence>
<gene>
    <name evidence="6" type="ORF">CTAYLR_009949</name>
</gene>
<proteinExistence type="predicted"/>
<dbReference type="InterPro" id="IPR036249">
    <property type="entry name" value="Thioredoxin-like_sf"/>
</dbReference>
<dbReference type="GO" id="GO:0005829">
    <property type="term" value="C:cytosol"/>
    <property type="evidence" value="ECO:0007669"/>
    <property type="project" value="TreeGrafter"/>
</dbReference>
<sequence>MEVLKNPWSIFESKTCGLCCAEWDGPSKQLEQVLEAIAVPGVRFVKFDGESHSSLCEALSITVIPTLVLLDGGVREKLEGAQDPKTLASRLAAFAEEEETAAIEKLKFENRLKQLVNAAPLMVFMKGTPEAPRCGFSREVCELLKGKKFASFDVLRDRAVREGLKTYSDWPTYPQVYKNGELLGGLDILKETDLDDDDDDQEDFAALVSRAPVMLFMKGSPEAPRCGFSRKMCDILTAHDITFSTFDILEDDRVRQGLKTYANWPTFPQLYVNGDFKGGLDIISEMAGPDLKADLGLST</sequence>
<name>A0AAD7XNY8_9STRA</name>
<reference evidence="6" key="1">
    <citation type="submission" date="2023-01" db="EMBL/GenBank/DDBJ databases">
        <title>Metagenome sequencing of chrysophaentin producing Chrysophaeum taylorii.</title>
        <authorList>
            <person name="Davison J."/>
            <person name="Bewley C."/>
        </authorList>
    </citation>
    <scope>NUCLEOTIDE SEQUENCE</scope>
    <source>
        <strain evidence="6">NIES-1699</strain>
    </source>
</reference>
<evidence type="ECO:0008006" key="8">
    <source>
        <dbReference type="Google" id="ProtNLM"/>
    </source>
</evidence>
<dbReference type="GO" id="GO:0005634">
    <property type="term" value="C:nucleus"/>
    <property type="evidence" value="ECO:0007669"/>
    <property type="project" value="TreeGrafter"/>
</dbReference>
<feature type="domain" description="Glutaredoxin" evidence="5">
    <location>
        <begin position="122"/>
        <end position="182"/>
    </location>
</feature>
<dbReference type="Pfam" id="PF00462">
    <property type="entry name" value="Glutaredoxin"/>
    <property type="match status" value="2"/>
</dbReference>
<evidence type="ECO:0000313" key="7">
    <source>
        <dbReference type="Proteomes" id="UP001230188"/>
    </source>
</evidence>
<evidence type="ECO:0000313" key="6">
    <source>
        <dbReference type="EMBL" id="KAJ8607405.1"/>
    </source>
</evidence>
<dbReference type="EMBL" id="JAQMWT010000218">
    <property type="protein sequence ID" value="KAJ8607405.1"/>
    <property type="molecule type" value="Genomic_DNA"/>
</dbReference>
<dbReference type="CDD" id="cd02947">
    <property type="entry name" value="TRX_family"/>
    <property type="match status" value="1"/>
</dbReference>
<comment type="caution">
    <text evidence="6">The sequence shown here is derived from an EMBL/GenBank/DDBJ whole genome shotgun (WGS) entry which is preliminary data.</text>
</comment>
<keyword evidence="2" id="KW-0408">Iron</keyword>
<dbReference type="SUPFAM" id="SSF52833">
    <property type="entry name" value="Thioredoxin-like"/>
    <property type="match status" value="3"/>
</dbReference>
<keyword evidence="1" id="KW-0479">Metal-binding</keyword>
<feature type="domain" description="Glutaredoxin" evidence="5">
    <location>
        <begin position="213"/>
        <end position="276"/>
    </location>
</feature>
<dbReference type="PANTHER" id="PTHR10293:SF73">
    <property type="entry name" value="GLUTAREDOXIN-3"/>
    <property type="match status" value="1"/>
</dbReference>
<evidence type="ECO:0000259" key="5">
    <source>
        <dbReference type="Pfam" id="PF00462"/>
    </source>
</evidence>
<dbReference type="InterPro" id="IPR002109">
    <property type="entry name" value="Glutaredoxin"/>
</dbReference>
<dbReference type="PANTHER" id="PTHR10293">
    <property type="entry name" value="GLUTAREDOXIN FAMILY MEMBER"/>
    <property type="match status" value="1"/>
</dbReference>
<dbReference type="Gene3D" id="3.40.30.10">
    <property type="entry name" value="Glutaredoxin"/>
    <property type="match status" value="3"/>
</dbReference>
<dbReference type="GO" id="GO:0046872">
    <property type="term" value="F:metal ion binding"/>
    <property type="evidence" value="ECO:0007669"/>
    <property type="project" value="UniProtKB-KW"/>
</dbReference>
<keyword evidence="7" id="KW-1185">Reference proteome</keyword>
<evidence type="ECO:0000256" key="1">
    <source>
        <dbReference type="ARBA" id="ARBA00022723"/>
    </source>
</evidence>